<reference evidence="3" key="1">
    <citation type="submission" date="2017-09" db="EMBL/GenBank/DDBJ databases">
        <title>Depth-based differentiation of microbial function through sediment-hosted aquifers and enrichment of novel symbionts in the deep terrestrial subsurface.</title>
        <authorList>
            <person name="Probst A.J."/>
            <person name="Ladd B."/>
            <person name="Jarett J.K."/>
            <person name="Geller-Mcgrath D.E."/>
            <person name="Sieber C.M.K."/>
            <person name="Emerson J.B."/>
            <person name="Anantharaman K."/>
            <person name="Thomas B.C."/>
            <person name="Malmstrom R."/>
            <person name="Stieglmeier M."/>
            <person name="Klingl A."/>
            <person name="Woyke T."/>
            <person name="Ryan C.M."/>
            <person name="Banfield J.F."/>
        </authorList>
    </citation>
    <scope>NUCLEOTIDE SEQUENCE [LARGE SCALE GENOMIC DNA]</scope>
</reference>
<proteinExistence type="predicted"/>
<dbReference type="InterPro" id="IPR007813">
    <property type="entry name" value="PilN"/>
</dbReference>
<dbReference type="PANTHER" id="PTHR40278:SF1">
    <property type="entry name" value="DNA UTILIZATION PROTEIN HOFN"/>
    <property type="match status" value="1"/>
</dbReference>
<feature type="transmembrane region" description="Helical" evidence="1">
    <location>
        <begin position="22"/>
        <end position="46"/>
    </location>
</feature>
<gene>
    <name evidence="2" type="ORF">COT44_02970</name>
</gene>
<dbReference type="EMBL" id="PEYO01000017">
    <property type="protein sequence ID" value="PIU03380.1"/>
    <property type="molecule type" value="Genomic_DNA"/>
</dbReference>
<evidence type="ECO:0000313" key="3">
    <source>
        <dbReference type="Proteomes" id="UP000228996"/>
    </source>
</evidence>
<organism evidence="2 3">
    <name type="scientific">Candidatus Shapirobacteria bacterium CG08_land_8_20_14_0_20_39_18</name>
    <dbReference type="NCBI Taxonomy" id="1974883"/>
    <lineage>
        <taxon>Bacteria</taxon>
        <taxon>Candidatus Shapironibacteriota</taxon>
    </lineage>
</organism>
<dbReference type="PANTHER" id="PTHR40278">
    <property type="entry name" value="DNA UTILIZATION PROTEIN HOFN"/>
    <property type="match status" value="1"/>
</dbReference>
<evidence type="ECO:0000256" key="1">
    <source>
        <dbReference type="SAM" id="Phobius"/>
    </source>
</evidence>
<dbReference type="Proteomes" id="UP000228996">
    <property type="component" value="Unassembled WGS sequence"/>
</dbReference>
<dbReference type="InterPro" id="IPR052534">
    <property type="entry name" value="Extracell_DNA_Util/SecSys_Comp"/>
</dbReference>
<protein>
    <submittedName>
        <fullName evidence="2">Uncharacterized protein</fullName>
    </submittedName>
</protein>
<comment type="caution">
    <text evidence="2">The sequence shown here is derived from an EMBL/GenBank/DDBJ whole genome shotgun (WGS) entry which is preliminary data.</text>
</comment>
<dbReference type="AlphaFoldDB" id="A0A2M6XCJ8"/>
<keyword evidence="1" id="KW-1133">Transmembrane helix</keyword>
<keyword evidence="1" id="KW-0472">Membrane</keyword>
<dbReference type="Pfam" id="PF05137">
    <property type="entry name" value="PilN"/>
    <property type="match status" value="1"/>
</dbReference>
<accession>A0A2M6XCJ8</accession>
<sequence length="177" mass="20072">MPAHQINLLQKEDFEKRPLGKFLNWALTVGRWIVVFTELVVILAFLSRFKLDTDLADLQDKIREKQSIVVNSASFEKTFRSAQNRITQIQSVENNQLGVNKILEEFQRITPSDLIIKSLNFKEKVLTVTGTSFNESGLSLFINNLSGSPIFTQTQITNITKGGKKPGLDFTIKTELK</sequence>
<name>A0A2M6XCJ8_9BACT</name>
<evidence type="ECO:0000313" key="2">
    <source>
        <dbReference type="EMBL" id="PIU03380.1"/>
    </source>
</evidence>
<keyword evidence="1" id="KW-0812">Transmembrane</keyword>